<keyword evidence="2" id="KW-1185">Reference proteome</keyword>
<protein>
    <submittedName>
        <fullName evidence="1">Putative redox protein</fullName>
    </submittedName>
</protein>
<dbReference type="PANTHER" id="PTHR34352">
    <property type="entry name" value="PROTEIN YHFA"/>
    <property type="match status" value="1"/>
</dbReference>
<evidence type="ECO:0000313" key="2">
    <source>
        <dbReference type="Proteomes" id="UP000293562"/>
    </source>
</evidence>
<dbReference type="RefSeq" id="WP_130305702.1">
    <property type="nucleotide sequence ID" value="NZ_SHKN01000001.1"/>
</dbReference>
<dbReference type="InterPro" id="IPR003718">
    <property type="entry name" value="OsmC/Ohr_fam"/>
</dbReference>
<evidence type="ECO:0000313" key="1">
    <source>
        <dbReference type="EMBL" id="RZT95769.1"/>
    </source>
</evidence>
<accession>A0A4Q7VI43</accession>
<organism evidence="1 2">
    <name type="scientific">Ancylomarina subtilis</name>
    <dbReference type="NCBI Taxonomy" id="1639035"/>
    <lineage>
        <taxon>Bacteria</taxon>
        <taxon>Pseudomonadati</taxon>
        <taxon>Bacteroidota</taxon>
        <taxon>Bacteroidia</taxon>
        <taxon>Marinilabiliales</taxon>
        <taxon>Marinifilaceae</taxon>
        <taxon>Ancylomarina</taxon>
    </lineage>
</organism>
<dbReference type="InterPro" id="IPR015946">
    <property type="entry name" value="KH_dom-like_a/b"/>
</dbReference>
<dbReference type="EMBL" id="SHKN01000001">
    <property type="protein sequence ID" value="RZT95769.1"/>
    <property type="molecule type" value="Genomic_DNA"/>
</dbReference>
<dbReference type="Pfam" id="PF02566">
    <property type="entry name" value="OsmC"/>
    <property type="match status" value="1"/>
</dbReference>
<dbReference type="AlphaFoldDB" id="A0A4Q7VI43"/>
<dbReference type="Gene3D" id="3.30.300.20">
    <property type="match status" value="1"/>
</dbReference>
<dbReference type="PANTHER" id="PTHR34352:SF1">
    <property type="entry name" value="PROTEIN YHFA"/>
    <property type="match status" value="1"/>
</dbReference>
<reference evidence="1 2" key="1">
    <citation type="submission" date="2019-02" db="EMBL/GenBank/DDBJ databases">
        <title>Genomic Encyclopedia of Type Strains, Phase IV (KMG-IV): sequencing the most valuable type-strain genomes for metagenomic binning, comparative biology and taxonomic classification.</title>
        <authorList>
            <person name="Goeker M."/>
        </authorList>
    </citation>
    <scope>NUCLEOTIDE SEQUENCE [LARGE SCALE GENOMIC DNA]</scope>
    <source>
        <strain evidence="1 2">DSM 28825</strain>
    </source>
</reference>
<gene>
    <name evidence="1" type="ORF">EV201_0394</name>
</gene>
<comment type="caution">
    <text evidence="1">The sequence shown here is derived from an EMBL/GenBank/DDBJ whole genome shotgun (WGS) entry which is preliminary data.</text>
</comment>
<sequence>MKVSIERINEDYLMEAKGASGVPVLMDNSTIENVQGASPMELLLMGVGGCSAIDIINILKKQRQVIKSYKVEIEGETREIGEAKPFKAMILKIYLEGDMPAEKVIRAAALSFEKYCSVSITLQTSVEINYQLFLNGEHIN</sequence>
<proteinExistence type="predicted"/>
<dbReference type="InterPro" id="IPR036102">
    <property type="entry name" value="OsmC/Ohrsf"/>
</dbReference>
<dbReference type="OrthoDB" id="9804010at2"/>
<dbReference type="Proteomes" id="UP000293562">
    <property type="component" value="Unassembled WGS sequence"/>
</dbReference>
<dbReference type="SUPFAM" id="SSF82784">
    <property type="entry name" value="OsmC-like"/>
    <property type="match status" value="1"/>
</dbReference>
<name>A0A4Q7VI43_9BACT</name>